<dbReference type="GeneID" id="27906861"/>
<accession>M3BWQ8</accession>
<reference evidence="6 7" key="1">
    <citation type="journal article" date="2012" name="PLoS Pathog.">
        <title>Diverse lifestyles and strategies of plant pathogenesis encoded in the genomes of eighteen Dothideomycetes fungi.</title>
        <authorList>
            <person name="Ohm R.A."/>
            <person name="Feau N."/>
            <person name="Henrissat B."/>
            <person name="Schoch C.L."/>
            <person name="Horwitz B.A."/>
            <person name="Barry K.W."/>
            <person name="Condon B.J."/>
            <person name="Copeland A.C."/>
            <person name="Dhillon B."/>
            <person name="Glaser F."/>
            <person name="Hesse C.N."/>
            <person name="Kosti I."/>
            <person name="LaButti K."/>
            <person name="Lindquist E.A."/>
            <person name="Lucas S."/>
            <person name="Salamov A.A."/>
            <person name="Bradshaw R.E."/>
            <person name="Ciuffetti L."/>
            <person name="Hamelin R.C."/>
            <person name="Kema G.H.J."/>
            <person name="Lawrence C."/>
            <person name="Scott J.A."/>
            <person name="Spatafora J.W."/>
            <person name="Turgeon B.G."/>
            <person name="de Wit P.J.G.M."/>
            <person name="Zhong S."/>
            <person name="Goodwin S.B."/>
            <person name="Grigoriev I.V."/>
        </authorList>
    </citation>
    <scope>NUCLEOTIDE SEQUENCE [LARGE SCALE GENOMIC DNA]</scope>
    <source>
        <strain evidence="6 7">SO2202</strain>
    </source>
</reference>
<feature type="region of interest" description="Disordered" evidence="3">
    <location>
        <begin position="1"/>
        <end position="46"/>
    </location>
</feature>
<feature type="transmembrane region" description="Helical" evidence="4">
    <location>
        <begin position="133"/>
        <end position="153"/>
    </location>
</feature>
<proteinExistence type="inferred from homology"/>
<dbReference type="HOGENOM" id="CLU_001265_1_2_1"/>
<feature type="transmembrane region" description="Helical" evidence="4">
    <location>
        <begin position="264"/>
        <end position="285"/>
    </location>
</feature>
<evidence type="ECO:0000259" key="5">
    <source>
        <dbReference type="PROSITE" id="PS50850"/>
    </source>
</evidence>
<feature type="transmembrane region" description="Helical" evidence="4">
    <location>
        <begin position="159"/>
        <end position="179"/>
    </location>
</feature>
<dbReference type="Gene3D" id="1.20.1250.20">
    <property type="entry name" value="MFS general substrate transporter like domains"/>
    <property type="match status" value="2"/>
</dbReference>
<dbReference type="InterPro" id="IPR011701">
    <property type="entry name" value="MFS"/>
</dbReference>
<dbReference type="OrthoDB" id="6499973at2759"/>
<sequence>MTDEHHLSALEKEIEATERDSSPERTTTDEEAVQDKDKDNNDNDTREDALLEREEAPPDGGYAWVCCGALAILNAFTWGVAASYGVYISHYLANDYFPGARPLDFALIGGLEFGVAMIISPLCTMLTREWGRLVVMSTGCVMFAGGFIAASFASEIWQLYLSQGVLIGLGLGGIFIPSIQVLPQWFAKRRSLAGGIASGGSGFGGLAFSLGTNAMIEQISLRWALRITGILCLVGNLTATLLVKDRNHVVKPPQLGFATHLLRRYDCVLLLAWGFVNLFGYMAVLYSLSNYAVAVAGLTQSQASLLTAILNLGTGFGRPLVGLASDRLGRIEVAACSTLFNAILIFAVWIPGNSYGVLIFFAIVAGAFIGTFWMTIGPLCAEVAGLAEVPSFLSLQWLTTVLPTTFAEVIALYLRRPSMGRWGYLYAQVFAGSMYLVASFFLFELWRVKRSKK</sequence>
<dbReference type="PANTHER" id="PTHR11360:SF315">
    <property type="entry name" value="TRANSPORTER MCH2-RELATED"/>
    <property type="match status" value="1"/>
</dbReference>
<dbReference type="GO" id="GO:0022857">
    <property type="term" value="F:transmembrane transporter activity"/>
    <property type="evidence" value="ECO:0007669"/>
    <property type="project" value="InterPro"/>
</dbReference>
<comment type="similarity">
    <text evidence="2">Belongs to the major facilitator superfamily. Monocarboxylate porter (TC 2.A.1.13) family.</text>
</comment>
<dbReference type="PROSITE" id="PS50850">
    <property type="entry name" value="MFS"/>
    <property type="match status" value="1"/>
</dbReference>
<dbReference type="PANTHER" id="PTHR11360">
    <property type="entry name" value="MONOCARBOXYLATE TRANSPORTER"/>
    <property type="match status" value="1"/>
</dbReference>
<dbReference type="GO" id="GO:0016020">
    <property type="term" value="C:membrane"/>
    <property type="evidence" value="ECO:0007669"/>
    <property type="project" value="UniProtKB-SubCell"/>
</dbReference>
<dbReference type="InterPro" id="IPR020846">
    <property type="entry name" value="MFS_dom"/>
</dbReference>
<dbReference type="InterPro" id="IPR036259">
    <property type="entry name" value="MFS_trans_sf"/>
</dbReference>
<feature type="transmembrane region" description="Helical" evidence="4">
    <location>
        <begin position="333"/>
        <end position="351"/>
    </location>
</feature>
<evidence type="ECO:0000256" key="2">
    <source>
        <dbReference type="ARBA" id="ARBA00006727"/>
    </source>
</evidence>
<evidence type="ECO:0000256" key="1">
    <source>
        <dbReference type="ARBA" id="ARBA00004141"/>
    </source>
</evidence>
<evidence type="ECO:0000256" key="4">
    <source>
        <dbReference type="SAM" id="Phobius"/>
    </source>
</evidence>
<comment type="subcellular location">
    <subcellularLocation>
        <location evidence="1">Membrane</location>
        <topology evidence="1">Multi-pass membrane protein</topology>
    </subcellularLocation>
</comment>
<dbReference type="eggNOG" id="KOG2504">
    <property type="taxonomic scope" value="Eukaryota"/>
</dbReference>
<dbReference type="RefSeq" id="XP_016760592.1">
    <property type="nucleotide sequence ID" value="XM_016909724.1"/>
</dbReference>
<organism evidence="6 7">
    <name type="scientific">Sphaerulina musiva (strain SO2202)</name>
    <name type="common">Poplar stem canker fungus</name>
    <name type="synonym">Septoria musiva</name>
    <dbReference type="NCBI Taxonomy" id="692275"/>
    <lineage>
        <taxon>Eukaryota</taxon>
        <taxon>Fungi</taxon>
        <taxon>Dikarya</taxon>
        <taxon>Ascomycota</taxon>
        <taxon>Pezizomycotina</taxon>
        <taxon>Dothideomycetes</taxon>
        <taxon>Dothideomycetidae</taxon>
        <taxon>Mycosphaerellales</taxon>
        <taxon>Mycosphaerellaceae</taxon>
        <taxon>Sphaerulina</taxon>
    </lineage>
</organism>
<dbReference type="Pfam" id="PF07690">
    <property type="entry name" value="MFS_1"/>
    <property type="match status" value="1"/>
</dbReference>
<feature type="transmembrane region" description="Helical" evidence="4">
    <location>
        <begin position="62"/>
        <end position="85"/>
    </location>
</feature>
<feature type="transmembrane region" description="Helical" evidence="4">
    <location>
        <begin position="223"/>
        <end position="243"/>
    </location>
</feature>
<dbReference type="AlphaFoldDB" id="M3BWQ8"/>
<keyword evidence="4" id="KW-0812">Transmembrane</keyword>
<protein>
    <submittedName>
        <fullName evidence="6">Major facilitator superfamily protein</fullName>
    </submittedName>
</protein>
<gene>
    <name evidence="6" type="ORF">SEPMUDRAFT_65577</name>
</gene>
<feature type="transmembrane region" description="Helical" evidence="4">
    <location>
        <begin position="105"/>
        <end position="126"/>
    </location>
</feature>
<dbReference type="Proteomes" id="UP000016931">
    <property type="component" value="Unassembled WGS sequence"/>
</dbReference>
<feature type="transmembrane region" description="Helical" evidence="4">
    <location>
        <begin position="425"/>
        <end position="446"/>
    </location>
</feature>
<feature type="transmembrane region" description="Helical" evidence="4">
    <location>
        <begin position="392"/>
        <end position="413"/>
    </location>
</feature>
<dbReference type="InterPro" id="IPR050327">
    <property type="entry name" value="Proton-linked_MCT"/>
</dbReference>
<name>M3BWQ8_SPHMS</name>
<evidence type="ECO:0000313" key="7">
    <source>
        <dbReference type="Proteomes" id="UP000016931"/>
    </source>
</evidence>
<feature type="transmembrane region" description="Helical" evidence="4">
    <location>
        <begin position="357"/>
        <end position="380"/>
    </location>
</feature>
<keyword evidence="4" id="KW-0472">Membrane</keyword>
<evidence type="ECO:0000313" key="6">
    <source>
        <dbReference type="EMBL" id="EMF12471.1"/>
    </source>
</evidence>
<evidence type="ECO:0000256" key="3">
    <source>
        <dbReference type="SAM" id="MobiDB-lite"/>
    </source>
</evidence>
<keyword evidence="7" id="KW-1185">Reference proteome</keyword>
<feature type="transmembrane region" description="Helical" evidence="4">
    <location>
        <begin position="191"/>
        <end position="211"/>
    </location>
</feature>
<feature type="domain" description="Major facilitator superfamily (MFS) profile" evidence="5">
    <location>
        <begin position="63"/>
        <end position="450"/>
    </location>
</feature>
<dbReference type="SUPFAM" id="SSF103473">
    <property type="entry name" value="MFS general substrate transporter"/>
    <property type="match status" value="1"/>
</dbReference>
<keyword evidence="4" id="KW-1133">Transmembrane helix</keyword>
<dbReference type="OMA" id="TINCFTW"/>
<dbReference type="EMBL" id="KB456264">
    <property type="protein sequence ID" value="EMF12471.1"/>
    <property type="molecule type" value="Genomic_DNA"/>
</dbReference>